<dbReference type="NCBIfam" id="TIGR01683">
    <property type="entry name" value="thiS"/>
    <property type="match status" value="1"/>
</dbReference>
<dbReference type="RefSeq" id="YP_009684474.1">
    <property type="nucleotide sequence ID" value="NC_044407.1"/>
</dbReference>
<reference evidence="1" key="1">
    <citation type="journal article" date="2019" name="J. Phycol.">
        <title>Dictyochophyceae plastid genomes reveal unusual variability of their organization.</title>
        <authorList>
            <person name="Han K.Y."/>
            <person name="Maciszewski K."/>
            <person name="Graf L."/>
            <person name="Yang J.H."/>
            <person name="Andersen R.A."/>
            <person name="Karnkowska A."/>
            <person name="Yoon H.S."/>
        </authorList>
    </citation>
    <scope>NUCLEOTIDE SEQUENCE</scope>
</reference>
<dbReference type="PANTHER" id="PTHR34472">
    <property type="entry name" value="SULFUR CARRIER PROTEIN THIS"/>
    <property type="match status" value="1"/>
</dbReference>
<proteinExistence type="predicted"/>
<geneLocation type="chloroplast" evidence="1"/>
<accession>A0A516ZA37</accession>
<dbReference type="SUPFAM" id="SSF54285">
    <property type="entry name" value="MoaD/ThiS"/>
    <property type="match status" value="1"/>
</dbReference>
<organism evidence="1">
    <name type="scientific">Florenciella parvula</name>
    <dbReference type="NCBI Taxonomy" id="236787"/>
    <lineage>
        <taxon>Eukaryota</taxon>
        <taxon>Sar</taxon>
        <taxon>Stramenopiles</taxon>
        <taxon>Ochrophyta</taxon>
        <taxon>Dictyochophyceae</taxon>
        <taxon>Florenciellales</taxon>
        <taxon>Florenciella</taxon>
    </lineage>
</organism>
<dbReference type="Pfam" id="PF02597">
    <property type="entry name" value="ThiS"/>
    <property type="match status" value="1"/>
</dbReference>
<dbReference type="PANTHER" id="PTHR34472:SF1">
    <property type="entry name" value="SULFUR CARRIER PROTEIN THIS"/>
    <property type="match status" value="1"/>
</dbReference>
<gene>
    <name evidence="1" type="primary">thiS</name>
</gene>
<protein>
    <submittedName>
        <fullName evidence="1">Thiamine biosynthesis protein ThiS</fullName>
    </submittedName>
</protein>
<dbReference type="InterPro" id="IPR016155">
    <property type="entry name" value="Mopterin_synth/thiamin_S_b"/>
</dbReference>
<evidence type="ECO:0000313" key="1">
    <source>
        <dbReference type="EMBL" id="QDR24560.1"/>
    </source>
</evidence>
<keyword evidence="1" id="KW-0150">Chloroplast</keyword>
<keyword evidence="1" id="KW-0934">Plastid</keyword>
<dbReference type="InterPro" id="IPR012675">
    <property type="entry name" value="Beta-grasp_dom_sf"/>
</dbReference>
<dbReference type="GeneID" id="41657423"/>
<dbReference type="AlphaFoldDB" id="A0A516ZA37"/>
<dbReference type="CDD" id="cd00565">
    <property type="entry name" value="Ubl_ThiS"/>
    <property type="match status" value="1"/>
</dbReference>
<dbReference type="Gene3D" id="3.10.20.30">
    <property type="match status" value="1"/>
</dbReference>
<dbReference type="EMBL" id="MK518352">
    <property type="protein sequence ID" value="QDR24560.1"/>
    <property type="molecule type" value="Genomic_DNA"/>
</dbReference>
<name>A0A516ZA37_9STRA</name>
<dbReference type="InterPro" id="IPR003749">
    <property type="entry name" value="ThiS/MoaD-like"/>
</dbReference>
<dbReference type="InterPro" id="IPR010035">
    <property type="entry name" value="Thi_S"/>
</dbReference>
<sequence length="81" mass="9498">MVVYIFKTKSEVNFMECFYVNDRKLFLNQSFSVNDLLVFLNLNIDLIVIEYNKIILPKSLWKQTMIKNNDEVEFVTIVGGG</sequence>